<feature type="domain" description="TonB-dependent receptor plug" evidence="10">
    <location>
        <begin position="117"/>
        <end position="235"/>
    </location>
</feature>
<accession>A0ABY7T856</accession>
<evidence type="ECO:0000256" key="1">
    <source>
        <dbReference type="ARBA" id="ARBA00004571"/>
    </source>
</evidence>
<evidence type="ECO:0000256" key="9">
    <source>
        <dbReference type="SAM" id="SignalP"/>
    </source>
</evidence>
<dbReference type="InterPro" id="IPR039426">
    <property type="entry name" value="TonB-dep_rcpt-like"/>
</dbReference>
<keyword evidence="11" id="KW-0675">Receptor</keyword>
<dbReference type="PROSITE" id="PS52016">
    <property type="entry name" value="TONB_DEPENDENT_REC_3"/>
    <property type="match status" value="1"/>
</dbReference>
<dbReference type="Gene3D" id="2.40.170.20">
    <property type="entry name" value="TonB-dependent receptor, beta-barrel domain"/>
    <property type="match status" value="1"/>
</dbReference>
<feature type="signal peptide" evidence="9">
    <location>
        <begin position="1"/>
        <end position="21"/>
    </location>
</feature>
<evidence type="ECO:0000256" key="6">
    <source>
        <dbReference type="ARBA" id="ARBA00023136"/>
    </source>
</evidence>
<dbReference type="SUPFAM" id="SSF56935">
    <property type="entry name" value="Porins"/>
    <property type="match status" value="1"/>
</dbReference>
<comment type="similarity">
    <text evidence="8">Belongs to the TonB-dependent receptor family.</text>
</comment>
<proteinExistence type="inferred from homology"/>
<dbReference type="Proteomes" id="UP001216139">
    <property type="component" value="Chromosome"/>
</dbReference>
<evidence type="ECO:0000256" key="4">
    <source>
        <dbReference type="ARBA" id="ARBA00022692"/>
    </source>
</evidence>
<evidence type="ECO:0000256" key="8">
    <source>
        <dbReference type="PROSITE-ProRule" id="PRU01360"/>
    </source>
</evidence>
<dbReference type="InterPro" id="IPR023996">
    <property type="entry name" value="TonB-dep_OMP_SusC/RagA"/>
</dbReference>
<evidence type="ECO:0000256" key="2">
    <source>
        <dbReference type="ARBA" id="ARBA00022448"/>
    </source>
</evidence>
<dbReference type="EMBL" id="CP117167">
    <property type="protein sequence ID" value="WCT12433.1"/>
    <property type="molecule type" value="Genomic_DNA"/>
</dbReference>
<evidence type="ECO:0000256" key="7">
    <source>
        <dbReference type="ARBA" id="ARBA00023237"/>
    </source>
</evidence>
<protein>
    <submittedName>
        <fullName evidence="11">TonB-dependent receptor</fullName>
    </submittedName>
</protein>
<dbReference type="InterPro" id="IPR036942">
    <property type="entry name" value="Beta-barrel_TonB_sf"/>
</dbReference>
<dbReference type="InterPro" id="IPR023997">
    <property type="entry name" value="TonB-dep_OMP_SusC/RagA_CS"/>
</dbReference>
<dbReference type="NCBIfam" id="TIGR04057">
    <property type="entry name" value="SusC_RagA_signa"/>
    <property type="match status" value="1"/>
</dbReference>
<evidence type="ECO:0000256" key="3">
    <source>
        <dbReference type="ARBA" id="ARBA00022452"/>
    </source>
</evidence>
<evidence type="ECO:0000313" key="11">
    <source>
        <dbReference type="EMBL" id="WCT12433.1"/>
    </source>
</evidence>
<dbReference type="SUPFAM" id="SSF49464">
    <property type="entry name" value="Carboxypeptidase regulatory domain-like"/>
    <property type="match status" value="1"/>
</dbReference>
<dbReference type="InterPro" id="IPR008969">
    <property type="entry name" value="CarboxyPept-like_regulatory"/>
</dbReference>
<organism evidence="11 12">
    <name type="scientific">Mucilaginibacter jinjuensis</name>
    <dbReference type="NCBI Taxonomy" id="1176721"/>
    <lineage>
        <taxon>Bacteria</taxon>
        <taxon>Pseudomonadati</taxon>
        <taxon>Bacteroidota</taxon>
        <taxon>Sphingobacteriia</taxon>
        <taxon>Sphingobacteriales</taxon>
        <taxon>Sphingobacteriaceae</taxon>
        <taxon>Mucilaginibacter</taxon>
    </lineage>
</organism>
<keyword evidence="2 8" id="KW-0813">Transport</keyword>
<dbReference type="Pfam" id="PF13715">
    <property type="entry name" value="CarbopepD_reg_2"/>
    <property type="match status" value="1"/>
</dbReference>
<gene>
    <name evidence="11" type="ORF">PQO05_00620</name>
</gene>
<evidence type="ECO:0000256" key="5">
    <source>
        <dbReference type="ARBA" id="ARBA00022729"/>
    </source>
</evidence>
<dbReference type="Pfam" id="PF07715">
    <property type="entry name" value="Plug"/>
    <property type="match status" value="1"/>
</dbReference>
<sequence>MKKLLLFYLGFLVFCTTQVFAQDRTITGTVSGRSDGLPLPGVSVVVKGSSKGTQTDANGKFSIPVSSSARTLVFRYVGYTTQEVTIPESSKPLVIGLDVDSKQLGEVVVTGYSSVLKKNTTSSVAKITGDEVANLPVTSFDQSLGGKAAGVQVNIGSGIVGAPVNIRIRGVSSIASGSNPLIVVDGVPITQGDNGQLYNTANPLGDLNPNDIESLEVLKDASATALYGSRGAAGVIVITTKQGKAGVSKVTLDTYFGFNEPSKKIDVLNADQYISVINQKYKNAGLTKTGAAYFDINGDGTPDPVNTDWQNEVYSKGLTMNHQIAVTGGTQKTTVYASASYSDYQNYIDVNRARRGSVRLNITHQANNWLKVGINSQYSRNLQNGLGSGTGGALSGIPYGPFMYYPDVPVSINGNYYYGQGGNAAAVGTIPNPVAVLHQNYDNYDTKRFLGSGFAEVTLLPGLRIKSTYGADYQTGLDYQYWGNDIGDGKGLGGLVQDVYNETLVWNWANTINFNKTYGDHTINAVAGAEYNKVNTRFFYAAGIGASDPFYNQFVGSAFSTKDADGGLGANGFDSYFGSVNYAFKNKYLATATYRADAYSGFGISHRRGGFPSGALAWNFTEEDFVKNQNIVSNGKIRASYGLSGNSNIGNFPSLATYSPVQYATLGGSSLGNAGNTDLRWEKTKQLDIGADFTLFKKLNVVFDYYDKRTSDLLLNNPVPGTLGIPGNSIFQNIGAMYNRGLELSLTTDISAGKDFHWIPSFNIAYNKNQVTSTTGTNADIVPTTNINIIRPGYALGSYYLIRWAGVNPQTGLAQFLDANGNIKMYNPAGAKWTNPTTGAAVTAISAADRVLINKSYFPKYQGGFTNTFRYKQFDLSVLLQFAADFDVYDATMAGLHAQSMNNSSTDILNSWTTPGQNAPNQKLYYGDAVSGQQSTRWLEKGDFIRGKNINLGYTLPKSIASKLTLSSLRIYAQVQNAFTITGYKGTNPEAGFYTGNSGYTSQTGNIAGGIDSYTPYLARTWILGLNVAF</sequence>
<dbReference type="NCBIfam" id="TIGR04056">
    <property type="entry name" value="OMP_RagA_SusC"/>
    <property type="match status" value="1"/>
</dbReference>
<dbReference type="Gene3D" id="2.60.40.1120">
    <property type="entry name" value="Carboxypeptidase-like, regulatory domain"/>
    <property type="match status" value="1"/>
</dbReference>
<dbReference type="InterPro" id="IPR012910">
    <property type="entry name" value="Plug_dom"/>
</dbReference>
<dbReference type="PANTHER" id="PTHR30069:SF29">
    <property type="entry name" value="HEMOGLOBIN AND HEMOGLOBIN-HAPTOGLOBIN-BINDING PROTEIN 1-RELATED"/>
    <property type="match status" value="1"/>
</dbReference>
<evidence type="ECO:0000259" key="10">
    <source>
        <dbReference type="Pfam" id="PF07715"/>
    </source>
</evidence>
<name>A0ABY7T856_9SPHI</name>
<keyword evidence="5 9" id="KW-0732">Signal</keyword>
<reference evidence="11 12" key="1">
    <citation type="submission" date="2023-02" db="EMBL/GenBank/DDBJ databases">
        <title>Genome sequence of Mucilaginibacter jinjuensis strain KACC 16571.</title>
        <authorList>
            <person name="Kim S."/>
            <person name="Heo J."/>
            <person name="Kwon S.-W."/>
        </authorList>
    </citation>
    <scope>NUCLEOTIDE SEQUENCE [LARGE SCALE GENOMIC DNA]</scope>
    <source>
        <strain evidence="11 12">KACC 16571</strain>
    </source>
</reference>
<evidence type="ECO:0000313" key="12">
    <source>
        <dbReference type="Proteomes" id="UP001216139"/>
    </source>
</evidence>
<keyword evidence="12" id="KW-1185">Reference proteome</keyword>
<keyword evidence="6 8" id="KW-0472">Membrane</keyword>
<dbReference type="InterPro" id="IPR037066">
    <property type="entry name" value="Plug_dom_sf"/>
</dbReference>
<dbReference type="PANTHER" id="PTHR30069">
    <property type="entry name" value="TONB-DEPENDENT OUTER MEMBRANE RECEPTOR"/>
    <property type="match status" value="1"/>
</dbReference>
<keyword evidence="4 8" id="KW-0812">Transmembrane</keyword>
<dbReference type="Gene3D" id="2.170.130.10">
    <property type="entry name" value="TonB-dependent receptor, plug domain"/>
    <property type="match status" value="1"/>
</dbReference>
<dbReference type="RefSeq" id="WP_273630696.1">
    <property type="nucleotide sequence ID" value="NZ_CP117167.1"/>
</dbReference>
<comment type="subcellular location">
    <subcellularLocation>
        <location evidence="1 8">Cell outer membrane</location>
        <topology evidence="1 8">Multi-pass membrane protein</topology>
    </subcellularLocation>
</comment>
<keyword evidence="7 8" id="KW-0998">Cell outer membrane</keyword>
<keyword evidence="3 8" id="KW-1134">Transmembrane beta strand</keyword>
<feature type="chain" id="PRO_5047273604" evidence="9">
    <location>
        <begin position="22"/>
        <end position="1030"/>
    </location>
</feature>